<protein>
    <submittedName>
        <fullName evidence="1">Uncharacterized protein</fullName>
    </submittedName>
</protein>
<sequence>MLETFAKEALRRYNERMLQNLVFEELVRANVWVHFPMAYFITFLVNDGSSTRFRCKAHVAAPSGSKTGEFWKVDLFTVEKDGFFEVHNEAPYVKEMPAQSEKAVIPCQNSNHKILMEIEALMAKCLKKLAVILQAKSYVSDRMVLCASKAIRYEGGATGYRHEADTEMLAGESLFRARVIHDENRDGADAFRAAAEMGAIGFGLPKDAFTSPTKQVASQVGDVNIYMNDLDDPQLAEIEIMITEAK</sequence>
<evidence type="ECO:0000313" key="1">
    <source>
        <dbReference type="EMBL" id="KAJ4826827.1"/>
    </source>
</evidence>
<organism evidence="1 2">
    <name type="scientific">Turnera subulata</name>
    <dbReference type="NCBI Taxonomy" id="218843"/>
    <lineage>
        <taxon>Eukaryota</taxon>
        <taxon>Viridiplantae</taxon>
        <taxon>Streptophyta</taxon>
        <taxon>Embryophyta</taxon>
        <taxon>Tracheophyta</taxon>
        <taxon>Spermatophyta</taxon>
        <taxon>Magnoliopsida</taxon>
        <taxon>eudicotyledons</taxon>
        <taxon>Gunneridae</taxon>
        <taxon>Pentapetalae</taxon>
        <taxon>rosids</taxon>
        <taxon>fabids</taxon>
        <taxon>Malpighiales</taxon>
        <taxon>Passifloraceae</taxon>
        <taxon>Turnera</taxon>
    </lineage>
</organism>
<gene>
    <name evidence="1" type="ORF">Tsubulata_023646</name>
</gene>
<reference evidence="1" key="1">
    <citation type="submission" date="2022-02" db="EMBL/GenBank/DDBJ databases">
        <authorList>
            <person name="Henning P.M."/>
            <person name="McCubbin A.G."/>
            <person name="Shore J.S."/>
        </authorList>
    </citation>
    <scope>NUCLEOTIDE SEQUENCE</scope>
    <source>
        <strain evidence="1">F60SS</strain>
        <tissue evidence="1">Leaves</tissue>
    </source>
</reference>
<dbReference type="OrthoDB" id="5043642at2759"/>
<keyword evidence="2" id="KW-1185">Reference proteome</keyword>
<proteinExistence type="predicted"/>
<accession>A0A9Q0F8P7</accession>
<dbReference type="EMBL" id="JAKUCV010006573">
    <property type="protein sequence ID" value="KAJ4826827.1"/>
    <property type="molecule type" value="Genomic_DNA"/>
</dbReference>
<comment type="caution">
    <text evidence="1">The sequence shown here is derived from an EMBL/GenBank/DDBJ whole genome shotgun (WGS) entry which is preliminary data.</text>
</comment>
<dbReference type="Proteomes" id="UP001141552">
    <property type="component" value="Unassembled WGS sequence"/>
</dbReference>
<name>A0A9Q0F8P7_9ROSI</name>
<feature type="non-terminal residue" evidence="1">
    <location>
        <position position="1"/>
    </location>
</feature>
<reference evidence="1" key="2">
    <citation type="journal article" date="2023" name="Plants (Basel)">
        <title>Annotation of the Turnera subulata (Passifloraceae) Draft Genome Reveals the S-Locus Evolved after the Divergence of Turneroideae from Passifloroideae in a Stepwise Manner.</title>
        <authorList>
            <person name="Henning P.M."/>
            <person name="Roalson E.H."/>
            <person name="Mir W."/>
            <person name="McCubbin A.G."/>
            <person name="Shore J.S."/>
        </authorList>
    </citation>
    <scope>NUCLEOTIDE SEQUENCE</scope>
    <source>
        <strain evidence="1">F60SS</strain>
    </source>
</reference>
<evidence type="ECO:0000313" key="2">
    <source>
        <dbReference type="Proteomes" id="UP001141552"/>
    </source>
</evidence>
<dbReference type="AlphaFoldDB" id="A0A9Q0F8P7"/>